<feature type="non-terminal residue" evidence="5">
    <location>
        <position position="351"/>
    </location>
</feature>
<name>A0A409W8R7_9AGAR</name>
<dbReference type="InterPro" id="IPR050936">
    <property type="entry name" value="AP-1-like"/>
</dbReference>
<protein>
    <recommendedName>
        <fullName evidence="4">BZIP domain-containing protein</fullName>
    </recommendedName>
</protein>
<evidence type="ECO:0000256" key="1">
    <source>
        <dbReference type="ARBA" id="ARBA00004123"/>
    </source>
</evidence>
<dbReference type="PANTHER" id="PTHR40621:SF6">
    <property type="entry name" value="AP-1-LIKE TRANSCRIPTION FACTOR YAP1-RELATED"/>
    <property type="match status" value="1"/>
</dbReference>
<comment type="subcellular location">
    <subcellularLocation>
        <location evidence="1">Nucleus</location>
    </subcellularLocation>
</comment>
<evidence type="ECO:0000259" key="4">
    <source>
        <dbReference type="PROSITE" id="PS00036"/>
    </source>
</evidence>
<dbReference type="STRING" id="231916.A0A409W8R7"/>
<sequence>ESDFESHAGDSNPPGKPGRKKNPNSQAARRDQNRIAQREFRLRKQQRIRDLEARVEILSGGQDEALGEMRNMVKDLMAENHTLRGLLKSLASFIGEGAGGLLPKLGWNLGDFNDFINRSETDTAWEGYHRRKKAREADGQASGATNASGTTQPQKRPSDSDSVNPRAKKPRNEDHDSEANQNGFSMLVPMPATTHPPPSNLYGTAPSAPERNGLFSDLLRGPNGSPMFMPPSAPTNSSQYAASGGPSIDGFGPSYMSSVNMGIDQPLASSPYDSPTSAPVSQQRLQQPESASGDEIEQDDDPKKNEAYKLIHYHLENYKRNSSYCLPASLRPTLVQSIQAAAESVIDRVLH</sequence>
<evidence type="ECO:0000256" key="3">
    <source>
        <dbReference type="SAM" id="MobiDB-lite"/>
    </source>
</evidence>
<reference evidence="5 6" key="1">
    <citation type="journal article" date="2018" name="Evol. Lett.">
        <title>Horizontal gene cluster transfer increased hallucinogenic mushroom diversity.</title>
        <authorList>
            <person name="Reynolds H.T."/>
            <person name="Vijayakumar V."/>
            <person name="Gluck-Thaler E."/>
            <person name="Korotkin H.B."/>
            <person name="Matheny P.B."/>
            <person name="Slot J.C."/>
        </authorList>
    </citation>
    <scope>NUCLEOTIDE SEQUENCE [LARGE SCALE GENOMIC DNA]</scope>
    <source>
        <strain evidence="5 6">SRW20</strain>
    </source>
</reference>
<dbReference type="EMBL" id="NHYE01005304">
    <property type="protein sequence ID" value="PPQ74903.1"/>
    <property type="molecule type" value="Genomic_DNA"/>
</dbReference>
<dbReference type="InterPro" id="IPR046347">
    <property type="entry name" value="bZIP_sf"/>
</dbReference>
<dbReference type="AlphaFoldDB" id="A0A409W8R7"/>
<keyword evidence="6" id="KW-1185">Reference proteome</keyword>
<dbReference type="InterPro" id="IPR004827">
    <property type="entry name" value="bZIP"/>
</dbReference>
<dbReference type="Proteomes" id="UP000284706">
    <property type="component" value="Unassembled WGS sequence"/>
</dbReference>
<feature type="region of interest" description="Disordered" evidence="3">
    <location>
        <begin position="128"/>
        <end position="245"/>
    </location>
</feature>
<dbReference type="Gene3D" id="1.20.5.170">
    <property type="match status" value="1"/>
</dbReference>
<dbReference type="SMART" id="SM00338">
    <property type="entry name" value="BRLZ"/>
    <property type="match status" value="1"/>
</dbReference>
<feature type="domain" description="BZIP" evidence="4">
    <location>
        <begin position="29"/>
        <end position="43"/>
    </location>
</feature>
<dbReference type="Pfam" id="PF00170">
    <property type="entry name" value="bZIP_1"/>
    <property type="match status" value="1"/>
</dbReference>
<keyword evidence="2" id="KW-0539">Nucleus</keyword>
<comment type="caution">
    <text evidence="5">The sequence shown here is derived from an EMBL/GenBank/DDBJ whole genome shotgun (WGS) entry which is preliminary data.</text>
</comment>
<feature type="compositionally biased region" description="Polar residues" evidence="3">
    <location>
        <begin position="267"/>
        <end position="290"/>
    </location>
</feature>
<accession>A0A409W8R7</accession>
<organism evidence="5 6">
    <name type="scientific">Gymnopilus dilepis</name>
    <dbReference type="NCBI Taxonomy" id="231916"/>
    <lineage>
        <taxon>Eukaryota</taxon>
        <taxon>Fungi</taxon>
        <taxon>Dikarya</taxon>
        <taxon>Basidiomycota</taxon>
        <taxon>Agaricomycotina</taxon>
        <taxon>Agaricomycetes</taxon>
        <taxon>Agaricomycetidae</taxon>
        <taxon>Agaricales</taxon>
        <taxon>Agaricineae</taxon>
        <taxon>Hymenogastraceae</taxon>
        <taxon>Gymnopilus</taxon>
    </lineage>
</organism>
<feature type="compositionally biased region" description="Basic and acidic residues" evidence="3">
    <location>
        <begin position="28"/>
        <end position="41"/>
    </location>
</feature>
<dbReference type="CDD" id="cd14688">
    <property type="entry name" value="bZIP_YAP"/>
    <property type="match status" value="1"/>
</dbReference>
<dbReference type="GO" id="GO:0000976">
    <property type="term" value="F:transcription cis-regulatory region binding"/>
    <property type="evidence" value="ECO:0007669"/>
    <property type="project" value="InterPro"/>
</dbReference>
<proteinExistence type="predicted"/>
<feature type="non-terminal residue" evidence="5">
    <location>
        <position position="1"/>
    </location>
</feature>
<feature type="region of interest" description="Disordered" evidence="3">
    <location>
        <begin position="266"/>
        <end position="304"/>
    </location>
</feature>
<dbReference type="InParanoid" id="A0A409W8R7"/>
<evidence type="ECO:0000256" key="2">
    <source>
        <dbReference type="ARBA" id="ARBA00023242"/>
    </source>
</evidence>
<feature type="region of interest" description="Disordered" evidence="3">
    <location>
        <begin position="1"/>
        <end position="41"/>
    </location>
</feature>
<evidence type="ECO:0000313" key="6">
    <source>
        <dbReference type="Proteomes" id="UP000284706"/>
    </source>
</evidence>
<dbReference type="OrthoDB" id="2245989at2759"/>
<dbReference type="GO" id="GO:0090575">
    <property type="term" value="C:RNA polymerase II transcription regulator complex"/>
    <property type="evidence" value="ECO:0007669"/>
    <property type="project" value="TreeGrafter"/>
</dbReference>
<feature type="compositionally biased region" description="Polar residues" evidence="3">
    <location>
        <begin position="142"/>
        <end position="163"/>
    </location>
</feature>
<dbReference type="SUPFAM" id="SSF57959">
    <property type="entry name" value="Leucine zipper domain"/>
    <property type="match status" value="1"/>
</dbReference>
<dbReference type="PROSITE" id="PS00036">
    <property type="entry name" value="BZIP_BASIC"/>
    <property type="match status" value="1"/>
</dbReference>
<gene>
    <name evidence="5" type="ORF">CVT26_011398</name>
</gene>
<evidence type="ECO:0000313" key="5">
    <source>
        <dbReference type="EMBL" id="PPQ74903.1"/>
    </source>
</evidence>
<dbReference type="GO" id="GO:0001228">
    <property type="term" value="F:DNA-binding transcription activator activity, RNA polymerase II-specific"/>
    <property type="evidence" value="ECO:0007669"/>
    <property type="project" value="TreeGrafter"/>
</dbReference>
<dbReference type="PANTHER" id="PTHR40621">
    <property type="entry name" value="TRANSCRIPTION FACTOR KAPC-RELATED"/>
    <property type="match status" value="1"/>
</dbReference>